<keyword evidence="4" id="KW-1185">Reference proteome</keyword>
<dbReference type="RefSeq" id="WP_125136970.1">
    <property type="nucleotide sequence ID" value="NZ_LR130778.1"/>
</dbReference>
<dbReference type="PANTHER" id="PTHR36432:SF4">
    <property type="entry name" value="TRANSITION STATE REGULATOR ABH-RELATED"/>
    <property type="match status" value="1"/>
</dbReference>
<dbReference type="PROSITE" id="PS51740">
    <property type="entry name" value="SPOVT_ABRB"/>
    <property type="match status" value="1"/>
</dbReference>
<dbReference type="InterPro" id="IPR037914">
    <property type="entry name" value="SpoVT-AbrB_sf"/>
</dbReference>
<dbReference type="SUPFAM" id="SSF89447">
    <property type="entry name" value="AbrB/MazE/MraZ-like"/>
    <property type="match status" value="1"/>
</dbReference>
<gene>
    <name evidence="3" type="ORF">PATL70BA_1813</name>
</gene>
<dbReference type="InterPro" id="IPR052731">
    <property type="entry name" value="B_subtilis_Trans_State_Reg"/>
</dbReference>
<dbReference type="OrthoDB" id="9782993at2"/>
<dbReference type="Proteomes" id="UP000279029">
    <property type="component" value="Chromosome"/>
</dbReference>
<dbReference type="NCBIfam" id="TIGR01439">
    <property type="entry name" value="lp_hng_hel_AbrB"/>
    <property type="match status" value="1"/>
</dbReference>
<organism evidence="3 4">
    <name type="scientific">Petrocella atlantisensis</name>
    <dbReference type="NCBI Taxonomy" id="2173034"/>
    <lineage>
        <taxon>Bacteria</taxon>
        <taxon>Bacillati</taxon>
        <taxon>Bacillota</taxon>
        <taxon>Clostridia</taxon>
        <taxon>Lachnospirales</taxon>
        <taxon>Vallitaleaceae</taxon>
        <taxon>Petrocella</taxon>
    </lineage>
</organism>
<evidence type="ECO:0000259" key="2">
    <source>
        <dbReference type="PROSITE" id="PS51740"/>
    </source>
</evidence>
<accession>A0A3P7RY88</accession>
<dbReference type="KEGG" id="cbar:PATL70BA_1813"/>
<dbReference type="GO" id="GO:0003677">
    <property type="term" value="F:DNA binding"/>
    <property type="evidence" value="ECO:0007669"/>
    <property type="project" value="UniProtKB-UniRule"/>
</dbReference>
<name>A0A3P7RY88_9FIRM</name>
<protein>
    <submittedName>
        <fullName evidence="3">AbrB family transcriptional regulator</fullName>
    </submittedName>
</protein>
<dbReference type="Gene3D" id="2.10.260.10">
    <property type="match status" value="1"/>
</dbReference>
<dbReference type="InterPro" id="IPR007159">
    <property type="entry name" value="SpoVT-AbrB_dom"/>
</dbReference>
<sequence length="86" mass="9689">MISTGFVRRVDSLGRITIPCELRAQINLSARDAVEIFQIDDSFLMKKYAPCDIFTGEMDELIEFEGKKISKNSILKMAQIAGFTIV</sequence>
<evidence type="ECO:0000256" key="1">
    <source>
        <dbReference type="PROSITE-ProRule" id="PRU01076"/>
    </source>
</evidence>
<dbReference type="EMBL" id="LR130778">
    <property type="protein sequence ID" value="VDN47706.1"/>
    <property type="molecule type" value="Genomic_DNA"/>
</dbReference>
<evidence type="ECO:0000313" key="4">
    <source>
        <dbReference type="Proteomes" id="UP000279029"/>
    </source>
</evidence>
<proteinExistence type="predicted"/>
<dbReference type="Pfam" id="PF04014">
    <property type="entry name" value="MazE_antitoxin"/>
    <property type="match status" value="1"/>
</dbReference>
<reference evidence="3 4" key="1">
    <citation type="submission" date="2018-09" db="EMBL/GenBank/DDBJ databases">
        <authorList>
            <person name="Postec A."/>
        </authorList>
    </citation>
    <scope>NUCLEOTIDE SEQUENCE [LARGE SCALE GENOMIC DNA]</scope>
    <source>
        <strain evidence="3">70B-A</strain>
    </source>
</reference>
<dbReference type="PANTHER" id="PTHR36432">
    <property type="match status" value="1"/>
</dbReference>
<feature type="domain" description="SpoVT-AbrB" evidence="2">
    <location>
        <begin position="5"/>
        <end position="50"/>
    </location>
</feature>
<evidence type="ECO:0000313" key="3">
    <source>
        <dbReference type="EMBL" id="VDN47706.1"/>
    </source>
</evidence>
<dbReference type="AlphaFoldDB" id="A0A3P7RY88"/>
<keyword evidence="1" id="KW-0238">DNA-binding</keyword>